<dbReference type="Proteomes" id="UP000799441">
    <property type="component" value="Unassembled WGS sequence"/>
</dbReference>
<reference evidence="1" key="1">
    <citation type="journal article" date="2020" name="Stud. Mycol.">
        <title>101 Dothideomycetes genomes: a test case for predicting lifestyles and emergence of pathogens.</title>
        <authorList>
            <person name="Haridas S."/>
            <person name="Albert R."/>
            <person name="Binder M."/>
            <person name="Bloem J."/>
            <person name="Labutti K."/>
            <person name="Salamov A."/>
            <person name="Andreopoulos B."/>
            <person name="Baker S."/>
            <person name="Barry K."/>
            <person name="Bills G."/>
            <person name="Bluhm B."/>
            <person name="Cannon C."/>
            <person name="Castanera R."/>
            <person name="Culley D."/>
            <person name="Daum C."/>
            <person name="Ezra D."/>
            <person name="Gonzalez J."/>
            <person name="Henrissat B."/>
            <person name="Kuo A."/>
            <person name="Liang C."/>
            <person name="Lipzen A."/>
            <person name="Lutzoni F."/>
            <person name="Magnuson J."/>
            <person name="Mondo S."/>
            <person name="Nolan M."/>
            <person name="Ohm R."/>
            <person name="Pangilinan J."/>
            <person name="Park H.-J."/>
            <person name="Ramirez L."/>
            <person name="Alfaro M."/>
            <person name="Sun H."/>
            <person name="Tritt A."/>
            <person name="Yoshinaga Y."/>
            <person name="Zwiers L.-H."/>
            <person name="Turgeon B."/>
            <person name="Goodwin S."/>
            <person name="Spatafora J."/>
            <person name="Crous P."/>
            <person name="Grigoriev I."/>
        </authorList>
    </citation>
    <scope>NUCLEOTIDE SEQUENCE</scope>
    <source>
        <strain evidence="1">CBS 116435</strain>
    </source>
</reference>
<dbReference type="AlphaFoldDB" id="A0A9P4UNS5"/>
<proteinExistence type="predicted"/>
<organism evidence="1 2">
    <name type="scientific">Polychaeton citri CBS 116435</name>
    <dbReference type="NCBI Taxonomy" id="1314669"/>
    <lineage>
        <taxon>Eukaryota</taxon>
        <taxon>Fungi</taxon>
        <taxon>Dikarya</taxon>
        <taxon>Ascomycota</taxon>
        <taxon>Pezizomycotina</taxon>
        <taxon>Dothideomycetes</taxon>
        <taxon>Dothideomycetidae</taxon>
        <taxon>Capnodiales</taxon>
        <taxon>Capnodiaceae</taxon>
        <taxon>Polychaeton</taxon>
    </lineage>
</organism>
<name>A0A9P4UNS5_9PEZI</name>
<accession>A0A9P4UNS5</accession>
<sequence>MCRRKRLRPSDLALAALNARRFAALPTIQSGTLSDPHALQQKWMVIRAFSCLVPFTGLVDKALSGKNFQNSLA</sequence>
<gene>
    <name evidence="1" type="ORF">K431DRAFT_286885</name>
</gene>
<protein>
    <submittedName>
        <fullName evidence="1">Uncharacterized protein</fullName>
    </submittedName>
</protein>
<evidence type="ECO:0000313" key="1">
    <source>
        <dbReference type="EMBL" id="KAF2719295.1"/>
    </source>
</evidence>
<keyword evidence="2" id="KW-1185">Reference proteome</keyword>
<dbReference type="EMBL" id="MU003813">
    <property type="protein sequence ID" value="KAF2719295.1"/>
    <property type="molecule type" value="Genomic_DNA"/>
</dbReference>
<evidence type="ECO:0000313" key="2">
    <source>
        <dbReference type="Proteomes" id="UP000799441"/>
    </source>
</evidence>
<comment type="caution">
    <text evidence="1">The sequence shown here is derived from an EMBL/GenBank/DDBJ whole genome shotgun (WGS) entry which is preliminary data.</text>
</comment>